<dbReference type="EMBL" id="SRJD01000010">
    <property type="protein sequence ID" value="TGA98029.1"/>
    <property type="molecule type" value="Genomic_DNA"/>
</dbReference>
<organism evidence="3 4">
    <name type="scientific">Sporolactobacillus shoreae</name>
    <dbReference type="NCBI Taxonomy" id="1465501"/>
    <lineage>
        <taxon>Bacteria</taxon>
        <taxon>Bacillati</taxon>
        <taxon>Bacillota</taxon>
        <taxon>Bacilli</taxon>
        <taxon>Bacillales</taxon>
        <taxon>Sporolactobacillaceae</taxon>
        <taxon>Sporolactobacillus</taxon>
    </lineage>
</organism>
<dbReference type="PANTHER" id="PTHR34473">
    <property type="entry name" value="UPF0699 TRANSMEMBRANE PROTEIN YDBS"/>
    <property type="match status" value="1"/>
</dbReference>
<feature type="transmembrane region" description="Helical" evidence="1">
    <location>
        <begin position="20"/>
        <end position="39"/>
    </location>
</feature>
<dbReference type="AlphaFoldDB" id="A0A4Z0GMI4"/>
<reference evidence="3 4" key="1">
    <citation type="journal article" date="2015" name="Int. J. Syst. Evol. Microbiol.">
        <title>Sporolactobacillus shoreae sp. nov. and Sporolactobacillus spathodeae sp. nov., two spore-forming lactic acid bacteria isolated from tree barks in Thailand.</title>
        <authorList>
            <person name="Thamacharoensuk T."/>
            <person name="Kitahara M."/>
            <person name="Ohkuma M."/>
            <person name="Thongchul N."/>
            <person name="Tanasupawat S."/>
        </authorList>
    </citation>
    <scope>NUCLEOTIDE SEQUENCE [LARGE SCALE GENOMIC DNA]</scope>
    <source>
        <strain evidence="3 4">BK92</strain>
    </source>
</reference>
<protein>
    <recommendedName>
        <fullName evidence="2">YdbS-like PH domain-containing protein</fullName>
    </recommendedName>
</protein>
<evidence type="ECO:0000259" key="2">
    <source>
        <dbReference type="Pfam" id="PF03703"/>
    </source>
</evidence>
<keyword evidence="4" id="KW-1185">Reference proteome</keyword>
<keyword evidence="1" id="KW-0812">Transmembrane</keyword>
<dbReference type="Proteomes" id="UP000298347">
    <property type="component" value="Unassembled WGS sequence"/>
</dbReference>
<accession>A0A4Z0GMI4</accession>
<evidence type="ECO:0000313" key="4">
    <source>
        <dbReference type="Proteomes" id="UP000298347"/>
    </source>
</evidence>
<name>A0A4Z0GMI4_9BACL</name>
<dbReference type="OrthoDB" id="1750577at2"/>
<dbReference type="Pfam" id="PF03703">
    <property type="entry name" value="bPH_2"/>
    <property type="match status" value="1"/>
</dbReference>
<proteinExistence type="predicted"/>
<gene>
    <name evidence="3" type="ORF">E4665_09930</name>
</gene>
<keyword evidence="1" id="KW-0472">Membrane</keyword>
<evidence type="ECO:0000256" key="1">
    <source>
        <dbReference type="SAM" id="Phobius"/>
    </source>
</evidence>
<feature type="transmembrane region" description="Helical" evidence="1">
    <location>
        <begin position="45"/>
        <end position="70"/>
    </location>
</feature>
<keyword evidence="1" id="KW-1133">Transmembrane helix</keyword>
<dbReference type="PANTHER" id="PTHR34473:SF2">
    <property type="entry name" value="UPF0699 TRANSMEMBRANE PROTEIN YDBT"/>
    <property type="match status" value="1"/>
</dbReference>
<feature type="domain" description="YdbS-like PH" evidence="2">
    <location>
        <begin position="72"/>
        <end position="148"/>
    </location>
</feature>
<dbReference type="InterPro" id="IPR005182">
    <property type="entry name" value="YdbS-like_PH"/>
</dbReference>
<evidence type="ECO:0000313" key="3">
    <source>
        <dbReference type="EMBL" id="TGA98029.1"/>
    </source>
</evidence>
<comment type="caution">
    <text evidence="3">The sequence shown here is derived from an EMBL/GenBank/DDBJ whole genome shotgun (WGS) entry which is preliminary data.</text>
</comment>
<sequence length="160" mass="18486">MEKKHLDREVVAVWRQRSIMTNLIFWLIIATIFICAAFFDWPAFIHMVTGVLAALVLLHLILSIFIVPPIRYRTFYYMIRQKDLLIQEGVFVVKQIVIPLSRVQNVETEQGPLLRKHRLTSVSITTAADTRHIPALNENEAAALRDQISELIKENTAHEI</sequence>